<dbReference type="GO" id="GO:0006310">
    <property type="term" value="P:DNA recombination"/>
    <property type="evidence" value="ECO:0007669"/>
    <property type="project" value="UniProtKB-KW"/>
</dbReference>
<dbReference type="EMBL" id="VDMA02000001">
    <property type="protein sequence ID" value="KAB8188209.1"/>
    <property type="molecule type" value="Genomic_DNA"/>
</dbReference>
<dbReference type="Proteomes" id="UP000313066">
    <property type="component" value="Unassembled WGS sequence"/>
</dbReference>
<name>A0A5N6C690_9ACTN</name>
<dbReference type="Gene3D" id="1.10.443.10">
    <property type="entry name" value="Intergrase catalytic core"/>
    <property type="match status" value="1"/>
</dbReference>
<feature type="domain" description="Tyr recombinase" evidence="2">
    <location>
        <begin position="15"/>
        <end position="57"/>
    </location>
</feature>
<dbReference type="Pfam" id="PF00589">
    <property type="entry name" value="Phage_integrase"/>
    <property type="match status" value="1"/>
</dbReference>
<evidence type="ECO:0000259" key="2">
    <source>
        <dbReference type="Pfam" id="PF00589"/>
    </source>
</evidence>
<proteinExistence type="predicted"/>
<gene>
    <name evidence="3" type="ORF">FH610_002585</name>
</gene>
<dbReference type="InterPro" id="IPR011010">
    <property type="entry name" value="DNA_brk_join_enz"/>
</dbReference>
<accession>A0A5N6C690</accession>
<protein>
    <submittedName>
        <fullName evidence="3">Tyrosine-type recombinase/integrase</fullName>
    </submittedName>
</protein>
<comment type="caution">
    <text evidence="3">The sequence shown here is derived from an EMBL/GenBank/DDBJ whole genome shotgun (WGS) entry which is preliminary data.</text>
</comment>
<dbReference type="SUPFAM" id="SSF56349">
    <property type="entry name" value="DNA breaking-rejoining enzymes"/>
    <property type="match status" value="1"/>
</dbReference>
<dbReference type="AlphaFoldDB" id="A0A5N6C690"/>
<dbReference type="GO" id="GO:0015074">
    <property type="term" value="P:DNA integration"/>
    <property type="evidence" value="ECO:0007669"/>
    <property type="project" value="InterPro"/>
</dbReference>
<dbReference type="InterPro" id="IPR013762">
    <property type="entry name" value="Integrase-like_cat_sf"/>
</dbReference>
<evidence type="ECO:0000313" key="4">
    <source>
        <dbReference type="Proteomes" id="UP000313066"/>
    </source>
</evidence>
<sequence>MGYDRARILLAHYADGLRLHQLRHGSGTHLGEANTSANIIMAKTGHKSLRSVQRYVKPGLAAVLGGLVSSPRRRG</sequence>
<keyword evidence="4" id="KW-1185">Reference proteome</keyword>
<dbReference type="RefSeq" id="WP_139572778.1">
    <property type="nucleotide sequence ID" value="NZ_VDMA02000001.1"/>
</dbReference>
<dbReference type="InterPro" id="IPR002104">
    <property type="entry name" value="Integrase_catalytic"/>
</dbReference>
<organism evidence="3 4">
    <name type="scientific">Microbispora catharanthi</name>
    <dbReference type="NCBI Taxonomy" id="1712871"/>
    <lineage>
        <taxon>Bacteria</taxon>
        <taxon>Bacillati</taxon>
        <taxon>Actinomycetota</taxon>
        <taxon>Actinomycetes</taxon>
        <taxon>Streptosporangiales</taxon>
        <taxon>Streptosporangiaceae</taxon>
        <taxon>Microbispora</taxon>
    </lineage>
</organism>
<evidence type="ECO:0000256" key="1">
    <source>
        <dbReference type="ARBA" id="ARBA00023172"/>
    </source>
</evidence>
<reference evidence="3 4" key="1">
    <citation type="submission" date="2019-10" db="EMBL/GenBank/DDBJ databases">
        <title>Nonomuraea sp. nov., isolated from Phyllanthus amarus.</title>
        <authorList>
            <person name="Klykleung N."/>
            <person name="Tanasupawat S."/>
        </authorList>
    </citation>
    <scope>NUCLEOTIDE SEQUENCE [LARGE SCALE GENOMIC DNA]</scope>
    <source>
        <strain evidence="3 4">CR1-09</strain>
    </source>
</reference>
<keyword evidence="1" id="KW-0233">DNA recombination</keyword>
<evidence type="ECO:0000313" key="3">
    <source>
        <dbReference type="EMBL" id="KAB8188209.1"/>
    </source>
</evidence>
<dbReference type="GO" id="GO:0003677">
    <property type="term" value="F:DNA binding"/>
    <property type="evidence" value="ECO:0007669"/>
    <property type="project" value="InterPro"/>
</dbReference>